<name>A0A6J4U6A5_9BACT</name>
<dbReference type="AlphaFoldDB" id="A0A6J4U6A5"/>
<proteinExistence type="predicted"/>
<protein>
    <submittedName>
        <fullName evidence="1">Uncharacterized protein</fullName>
    </submittedName>
</protein>
<evidence type="ECO:0000313" key="1">
    <source>
        <dbReference type="EMBL" id="CAA9540198.1"/>
    </source>
</evidence>
<dbReference type="EMBL" id="CADCWE010000114">
    <property type="protein sequence ID" value="CAA9540198.1"/>
    <property type="molecule type" value="Genomic_DNA"/>
</dbReference>
<feature type="non-terminal residue" evidence="1">
    <location>
        <position position="1"/>
    </location>
</feature>
<gene>
    <name evidence="1" type="ORF">AVDCRST_MAG73-1854</name>
</gene>
<organism evidence="1">
    <name type="scientific">uncultured Thermomicrobiales bacterium</name>
    <dbReference type="NCBI Taxonomy" id="1645740"/>
    <lineage>
        <taxon>Bacteria</taxon>
        <taxon>Pseudomonadati</taxon>
        <taxon>Thermomicrobiota</taxon>
        <taxon>Thermomicrobia</taxon>
        <taxon>Thermomicrobiales</taxon>
        <taxon>environmental samples</taxon>
    </lineage>
</organism>
<feature type="non-terminal residue" evidence="1">
    <location>
        <position position="77"/>
    </location>
</feature>
<accession>A0A6J4U6A5</accession>
<sequence length="77" mass="9137">CATRCETSQRANRAGGSRPRARRWRGWQRCWSRPGTRWLRIWRWRSRTTTGPSSGPRPGRICWRGWGRCGRIARRNA</sequence>
<reference evidence="1" key="1">
    <citation type="submission" date="2020-02" db="EMBL/GenBank/DDBJ databases">
        <authorList>
            <person name="Meier V. D."/>
        </authorList>
    </citation>
    <scope>NUCLEOTIDE SEQUENCE</scope>
    <source>
        <strain evidence="1">AVDCRST_MAG73</strain>
    </source>
</reference>